<evidence type="ECO:0000313" key="4">
    <source>
        <dbReference type="Proteomes" id="UP000663860"/>
    </source>
</evidence>
<dbReference type="EC" id="2.3.2.27" evidence="1"/>
<keyword evidence="1" id="KW-0862">Zinc</keyword>
<dbReference type="GO" id="GO:0061630">
    <property type="term" value="F:ubiquitin protein ligase activity"/>
    <property type="evidence" value="ECO:0007669"/>
    <property type="project" value="UniProtKB-UniRule"/>
</dbReference>
<proteinExistence type="inferred from homology"/>
<name>A0A815T5J5_9BILA</name>
<comment type="similarity">
    <text evidence="1">Belongs to the E3 ubiquitin-protein ligase UBR1-like family.</text>
</comment>
<evidence type="ECO:0000256" key="1">
    <source>
        <dbReference type="RuleBase" id="RU366018"/>
    </source>
</evidence>
<dbReference type="GO" id="GO:0071596">
    <property type="term" value="P:ubiquitin-dependent protein catabolic process via the N-end rule pathway"/>
    <property type="evidence" value="ECO:0007669"/>
    <property type="project" value="UniProtKB-UniRule"/>
</dbReference>
<dbReference type="PANTHER" id="PTHR21497:SF39">
    <property type="entry name" value="E3 UBIQUITIN-PROTEIN LIGASE UBR3"/>
    <property type="match status" value="1"/>
</dbReference>
<comment type="catalytic activity">
    <reaction evidence="1">
        <text>S-ubiquitinyl-[E2 ubiquitin-conjugating enzyme]-L-cysteine + [acceptor protein]-L-lysine = [E2 ubiquitin-conjugating enzyme]-L-cysteine + N(6)-ubiquitinyl-[acceptor protein]-L-lysine.</text>
        <dbReference type="EC" id="2.3.2.27"/>
    </reaction>
</comment>
<gene>
    <name evidence="3" type="ORF">IZO911_LOCUS44791</name>
</gene>
<dbReference type="GO" id="GO:0008270">
    <property type="term" value="F:zinc ion binding"/>
    <property type="evidence" value="ECO:0007669"/>
    <property type="project" value="UniProtKB-UniRule"/>
</dbReference>
<comment type="caution">
    <text evidence="3">The sequence shown here is derived from an EMBL/GenBank/DDBJ whole genome shotgun (WGS) entry which is preliminary data.</text>
</comment>
<dbReference type="GO" id="GO:0016567">
    <property type="term" value="P:protein ubiquitination"/>
    <property type="evidence" value="ECO:0007669"/>
    <property type="project" value="UniProtKB-UniRule"/>
</dbReference>
<dbReference type="AlphaFoldDB" id="A0A815T5J5"/>
<accession>A0A815T5J5</accession>
<feature type="non-terminal residue" evidence="3">
    <location>
        <position position="1"/>
    </location>
</feature>
<keyword evidence="1" id="KW-0833">Ubl conjugation pathway</keyword>
<protein>
    <recommendedName>
        <fullName evidence="1">E3 ubiquitin-protein ligase</fullName>
        <ecNumber evidence="1">2.3.2.27</ecNumber>
    </recommendedName>
</protein>
<dbReference type="Pfam" id="PF22960">
    <property type="entry name" value="WHD_UBR1"/>
    <property type="match status" value="1"/>
</dbReference>
<dbReference type="Proteomes" id="UP000663860">
    <property type="component" value="Unassembled WGS sequence"/>
</dbReference>
<comment type="pathway">
    <text evidence="1">Protein modification; protein ubiquitination.</text>
</comment>
<dbReference type="InterPro" id="IPR039164">
    <property type="entry name" value="UBR1-like"/>
</dbReference>
<keyword evidence="1" id="KW-0808">Transferase</keyword>
<evidence type="ECO:0000313" key="3">
    <source>
        <dbReference type="EMBL" id="CAF1496722.1"/>
    </source>
</evidence>
<keyword evidence="1" id="KW-0479">Metal-binding</keyword>
<comment type="function">
    <text evidence="1">Ubiquitin ligase protein which is a component of the N-end rule pathway. Recognizes and binds to proteins bearing specific N-terminal residues that are destabilizing according to the N-end rule, leading to their ubiquitination and subsequent degradation.</text>
</comment>
<feature type="domain" description="E3 ubiquitin-protein ligase UBR1-like winged-helix" evidence="2">
    <location>
        <begin position="52"/>
        <end position="150"/>
    </location>
</feature>
<evidence type="ECO:0000259" key="2">
    <source>
        <dbReference type="Pfam" id="PF22960"/>
    </source>
</evidence>
<organism evidence="3 4">
    <name type="scientific">Adineta steineri</name>
    <dbReference type="NCBI Taxonomy" id="433720"/>
    <lineage>
        <taxon>Eukaryota</taxon>
        <taxon>Metazoa</taxon>
        <taxon>Spiralia</taxon>
        <taxon>Gnathifera</taxon>
        <taxon>Rotifera</taxon>
        <taxon>Eurotatoria</taxon>
        <taxon>Bdelloidea</taxon>
        <taxon>Adinetida</taxon>
        <taxon>Adinetidae</taxon>
        <taxon>Adineta</taxon>
    </lineage>
</organism>
<dbReference type="InterPro" id="IPR055194">
    <property type="entry name" value="UBR1-like_WH"/>
</dbReference>
<dbReference type="EMBL" id="CAJNOE010002969">
    <property type="protein sequence ID" value="CAF1496722.1"/>
    <property type="molecule type" value="Genomic_DNA"/>
</dbReference>
<reference evidence="3" key="1">
    <citation type="submission" date="2021-02" db="EMBL/GenBank/DDBJ databases">
        <authorList>
            <person name="Nowell W R."/>
        </authorList>
    </citation>
    <scope>NUCLEOTIDE SEQUENCE</scope>
</reference>
<dbReference type="GO" id="GO:0005737">
    <property type="term" value="C:cytoplasm"/>
    <property type="evidence" value="ECO:0007669"/>
    <property type="project" value="TreeGrafter"/>
</dbReference>
<dbReference type="GO" id="GO:0000151">
    <property type="term" value="C:ubiquitin ligase complex"/>
    <property type="evidence" value="ECO:0007669"/>
    <property type="project" value="TreeGrafter"/>
</dbReference>
<dbReference type="PANTHER" id="PTHR21497">
    <property type="entry name" value="UBIQUITIN LIGASE E3 ALPHA-RELATED"/>
    <property type="match status" value="1"/>
</dbReference>
<keyword evidence="1" id="KW-0863">Zinc-finger</keyword>
<sequence length="577" mass="67623">FHIPEWLVQNTEKNLALEKSSYVTLLEGSLIVLSTIVAFTPHLALDDFERRRIELINTLAMQDCHHSYLDEHIAEPKGVSNAKHDIQSILDDIAEYIFPTVEITNGPKQRKYKLKDLFWEVDFDPLHVLSRINRRDIFETTMERYRKCIKSINKFSYEKNLWPPYRLHKPKDQFQTNIRCILQSRYFHGVLFSICYWMMHEPVINEDILSLVVYLCELALDDQLRRLKYGEFLDGYVPSSLKPPECHKNSTNDDSASLKTLTSLEDETIDKHQQQSNSFQIRIPEENNPLERVNLIEQCYSSRAIKYNQLSEHEQQVQKQWDELIVKKDSSNKMTYTKPSYDLENQFIYKSDTLKSNDSQTDHNTEVQEDVQPSIKEEIIDGKYETYYKQDNLLINAHTMIDKISFEHIILDLENNETECVVQEKNCTNTHLDQPLTNLSTVSIQTNSKQINEIKMINMSLIQIFVHLLVKIILNNDNNKLSLNDLLETARKTNESEQIGDGIFYLTRLLIKFERLCNECKIQISGIIGQLDLNQLNNNINKKNKAKEIQQKMFEEIAKKQQKLLTISNDEHLEEGI</sequence>